<dbReference type="Gene3D" id="3.40.50.1110">
    <property type="entry name" value="SGNH hydrolase"/>
    <property type="match status" value="1"/>
</dbReference>
<evidence type="ECO:0000313" key="1">
    <source>
        <dbReference type="EMBL" id="KAF9602236.1"/>
    </source>
</evidence>
<dbReference type="InterPro" id="IPR036514">
    <property type="entry name" value="SGNH_hydro_sf"/>
</dbReference>
<dbReference type="PANTHER" id="PTHR45642">
    <property type="entry name" value="GDSL ESTERASE/LIPASE EXL3"/>
    <property type="match status" value="1"/>
</dbReference>
<keyword evidence="2" id="KW-1185">Reference proteome</keyword>
<dbReference type="Proteomes" id="UP000631114">
    <property type="component" value="Unassembled WGS sequence"/>
</dbReference>
<reference evidence="1 2" key="1">
    <citation type="submission" date="2020-10" db="EMBL/GenBank/DDBJ databases">
        <title>The Coptis chinensis genome and diversification of protoberbering-type alkaloids.</title>
        <authorList>
            <person name="Wang B."/>
            <person name="Shu S."/>
            <person name="Song C."/>
            <person name="Liu Y."/>
        </authorList>
    </citation>
    <scope>NUCLEOTIDE SEQUENCE [LARGE SCALE GENOMIC DNA]</scope>
    <source>
        <strain evidence="1">HL-2020</strain>
        <tissue evidence="1">Leaf</tissue>
    </source>
</reference>
<evidence type="ECO:0000313" key="2">
    <source>
        <dbReference type="Proteomes" id="UP000631114"/>
    </source>
</evidence>
<dbReference type="OrthoDB" id="1600564at2759"/>
<protein>
    <submittedName>
        <fullName evidence="1">Uncharacterized protein</fullName>
    </submittedName>
</protein>
<dbReference type="AlphaFoldDB" id="A0A835HMA2"/>
<dbReference type="EMBL" id="JADFTS010000006">
    <property type="protein sequence ID" value="KAF9602236.1"/>
    <property type="molecule type" value="Genomic_DNA"/>
</dbReference>
<proteinExistence type="predicted"/>
<name>A0A835HMA2_9MAGN</name>
<gene>
    <name evidence="1" type="ORF">IFM89_025946</name>
</gene>
<organism evidence="1 2">
    <name type="scientific">Coptis chinensis</name>
    <dbReference type="NCBI Taxonomy" id="261450"/>
    <lineage>
        <taxon>Eukaryota</taxon>
        <taxon>Viridiplantae</taxon>
        <taxon>Streptophyta</taxon>
        <taxon>Embryophyta</taxon>
        <taxon>Tracheophyta</taxon>
        <taxon>Spermatophyta</taxon>
        <taxon>Magnoliopsida</taxon>
        <taxon>Ranunculales</taxon>
        <taxon>Ranunculaceae</taxon>
        <taxon>Coptidoideae</taxon>
        <taxon>Coptis</taxon>
    </lineage>
</organism>
<sequence length="77" mass="8343">MDVISLEVKPTGRFSNGKVLGDFISEAFGCKPIVPAYLDISHNISEFATGVNFASARTGLVAPIAVEFEAVWYINHL</sequence>
<dbReference type="InterPro" id="IPR050592">
    <property type="entry name" value="GDSL_lipolytic_enzyme"/>
</dbReference>
<accession>A0A835HMA2</accession>
<dbReference type="PANTHER" id="PTHR45642:SF95">
    <property type="entry name" value="GDSL-LIKE LIPASE_ACYLHYDROLASE FAMILY PROTEIN, EXPRESSED"/>
    <property type="match status" value="1"/>
</dbReference>
<comment type="caution">
    <text evidence="1">The sequence shown here is derived from an EMBL/GenBank/DDBJ whole genome shotgun (WGS) entry which is preliminary data.</text>
</comment>